<comment type="caution">
    <text evidence="1">The sequence shown here is derived from an EMBL/GenBank/DDBJ whole genome shotgun (WGS) entry which is preliminary data.</text>
</comment>
<proteinExistence type="predicted"/>
<keyword evidence="2" id="KW-1185">Reference proteome</keyword>
<protein>
    <submittedName>
        <fullName evidence="1">Uncharacterized protein</fullName>
    </submittedName>
</protein>
<sequence>MKEKIRPSYIWGRINTTFRSLTNSPLSQEGPKFTSNTNYRSWHLKEEVGFGIRQGTRHLITSLDKVNNQNDGSKELKSFNILNFPRPTGDGRPRLTIGGRLDSQNSFGPEPYQRPAVALGPLSLAFIALSSSKFVSLASST</sequence>
<accession>A0ACC0BUI4</accession>
<dbReference type="EMBL" id="CM044702">
    <property type="protein sequence ID" value="KAI5676259.1"/>
    <property type="molecule type" value="Genomic_DNA"/>
</dbReference>
<name>A0ACC0BUI4_CATRO</name>
<dbReference type="Proteomes" id="UP001060085">
    <property type="component" value="Linkage Group LG02"/>
</dbReference>
<reference evidence="2" key="1">
    <citation type="journal article" date="2023" name="Nat. Plants">
        <title>Single-cell RNA sequencing provides a high-resolution roadmap for understanding the multicellular compartmentation of specialized metabolism.</title>
        <authorList>
            <person name="Sun S."/>
            <person name="Shen X."/>
            <person name="Li Y."/>
            <person name="Li Y."/>
            <person name="Wang S."/>
            <person name="Li R."/>
            <person name="Zhang H."/>
            <person name="Shen G."/>
            <person name="Guo B."/>
            <person name="Wei J."/>
            <person name="Xu J."/>
            <person name="St-Pierre B."/>
            <person name="Chen S."/>
            <person name="Sun C."/>
        </authorList>
    </citation>
    <scope>NUCLEOTIDE SEQUENCE [LARGE SCALE GENOMIC DNA]</scope>
</reference>
<evidence type="ECO:0000313" key="1">
    <source>
        <dbReference type="EMBL" id="KAI5676259.1"/>
    </source>
</evidence>
<gene>
    <name evidence="1" type="ORF">M9H77_07209</name>
</gene>
<organism evidence="1 2">
    <name type="scientific">Catharanthus roseus</name>
    <name type="common">Madagascar periwinkle</name>
    <name type="synonym">Vinca rosea</name>
    <dbReference type="NCBI Taxonomy" id="4058"/>
    <lineage>
        <taxon>Eukaryota</taxon>
        <taxon>Viridiplantae</taxon>
        <taxon>Streptophyta</taxon>
        <taxon>Embryophyta</taxon>
        <taxon>Tracheophyta</taxon>
        <taxon>Spermatophyta</taxon>
        <taxon>Magnoliopsida</taxon>
        <taxon>eudicotyledons</taxon>
        <taxon>Gunneridae</taxon>
        <taxon>Pentapetalae</taxon>
        <taxon>asterids</taxon>
        <taxon>lamiids</taxon>
        <taxon>Gentianales</taxon>
        <taxon>Apocynaceae</taxon>
        <taxon>Rauvolfioideae</taxon>
        <taxon>Vinceae</taxon>
        <taxon>Catharanthinae</taxon>
        <taxon>Catharanthus</taxon>
    </lineage>
</organism>
<evidence type="ECO:0000313" key="2">
    <source>
        <dbReference type="Proteomes" id="UP001060085"/>
    </source>
</evidence>